<sequence length="887" mass="101350">MFQTENFKVSVISEKSCYSDLLKKYSAITKERFLDISKVKHSTTHFIETEGPPVFCSPRRLNPEKMKIAKETFDFLQKLGICRPSKGSWASPLHMARKKPNSWRPCGDYRNLNKITKPDRYPLPHIQDCSNLLFNKTIFSTIDLVRAYQQIPVNKEDIEKTAITTPFGLFEFPFMPFGLRNAAQTFQRFMHELTRGLDFLFVYIDDIIVASSSESEHLKHLEILFKRLEEYGVTINVAKCCFGVPLVKFLGHEISAEGIRPLKEKVEVISNFPIPTRVDQLRNFLGMINYYHRFIPSMAEIQIPLQKHVAGSRKNDKSPIVWNKDSDIAFQKLKSALISEVLLGHCSPNAPLSIMVDASDIGIGGVLHQHIDGKILPLAFFSRKLSSSQLNYSVYDKELLAIYETIRHFRYMLEGREFQIFTDHKPLTFAFQQKLEKASPRQLRQLDFISQFSTDIRHVSGEKNVVADTLSRIETISLSNKFDLDIIAKEQKTDIELSSFLKSKNKTSLKLAAIPISDSVSVYVDYSTGIDRPFIPKSLRYEIFLAFHGISHPGSRATKALISKRYVWPSMSKDLTKWTKECLSCQKSKIFKHNHSPFGEFPITSERFDHIHIDLIKVTPCKGNSYCLTIIDRFSRWPEVIPIPNQEAETVASALLHGWISRFGCPLNITTDQGRQFESKLFHSLAQLLGTKLIRTSSYHPIANGLIERFHRGLKDSIKCVDSKNWIDALPLILLGLRSCIKADTNVSPVEMVYGTTLRLPGDIFNNISKKPQNTACFITNLRNVMQKLSPIPTSNHSTKKFFINKDLLESDFVFLRVDRVKAPLEQPYEGPFAVISKSEKNFTINYKNKPVVVSIDRLKPAFVVNSNVISCIRENPVKSKRVCFKC</sequence>
<evidence type="ECO:0000259" key="11">
    <source>
        <dbReference type="PROSITE" id="PS50994"/>
    </source>
</evidence>
<dbReference type="FunFam" id="3.30.70.270:FF:000164">
    <property type="match status" value="1"/>
</dbReference>
<protein>
    <recommendedName>
        <fullName evidence="1">RNA-directed DNA polymerase</fullName>
        <ecNumber evidence="1">2.7.7.49</ecNumber>
    </recommendedName>
</protein>
<dbReference type="PROSITE" id="PS50994">
    <property type="entry name" value="INTEGRASE"/>
    <property type="match status" value="1"/>
</dbReference>
<keyword evidence="5" id="KW-0540">Nuclease</keyword>
<evidence type="ECO:0000256" key="4">
    <source>
        <dbReference type="ARBA" id="ARBA00022695"/>
    </source>
</evidence>
<organism evidence="12 13">
    <name type="scientific">Allacma fusca</name>
    <dbReference type="NCBI Taxonomy" id="39272"/>
    <lineage>
        <taxon>Eukaryota</taxon>
        <taxon>Metazoa</taxon>
        <taxon>Ecdysozoa</taxon>
        <taxon>Arthropoda</taxon>
        <taxon>Hexapoda</taxon>
        <taxon>Collembola</taxon>
        <taxon>Symphypleona</taxon>
        <taxon>Sminthuridae</taxon>
        <taxon>Allacma</taxon>
    </lineage>
</organism>
<dbReference type="Pfam" id="PF17921">
    <property type="entry name" value="Integrase_H2C2"/>
    <property type="match status" value="1"/>
</dbReference>
<keyword evidence="6" id="KW-0255">Endonuclease</keyword>
<dbReference type="AlphaFoldDB" id="A0A8J2JR09"/>
<keyword evidence="13" id="KW-1185">Reference proteome</keyword>
<dbReference type="InterPro" id="IPR000477">
    <property type="entry name" value="RT_dom"/>
</dbReference>
<evidence type="ECO:0000256" key="9">
    <source>
        <dbReference type="ARBA" id="ARBA00023268"/>
    </source>
</evidence>
<dbReference type="GO" id="GO:0008233">
    <property type="term" value="F:peptidase activity"/>
    <property type="evidence" value="ECO:0007669"/>
    <property type="project" value="UniProtKB-KW"/>
</dbReference>
<keyword evidence="3" id="KW-0808">Transferase</keyword>
<dbReference type="PANTHER" id="PTHR37984">
    <property type="entry name" value="PROTEIN CBG26694"/>
    <property type="match status" value="1"/>
</dbReference>
<evidence type="ECO:0000256" key="1">
    <source>
        <dbReference type="ARBA" id="ARBA00012493"/>
    </source>
</evidence>
<evidence type="ECO:0000256" key="6">
    <source>
        <dbReference type="ARBA" id="ARBA00022759"/>
    </source>
</evidence>
<dbReference type="InterPro" id="IPR041577">
    <property type="entry name" value="RT_RNaseH_2"/>
</dbReference>
<name>A0A8J2JR09_9HEXA</name>
<gene>
    <name evidence="12" type="ORF">AFUS01_LOCUS9080</name>
</gene>
<dbReference type="GO" id="GO:0003964">
    <property type="term" value="F:RNA-directed DNA polymerase activity"/>
    <property type="evidence" value="ECO:0007669"/>
    <property type="project" value="UniProtKB-KW"/>
</dbReference>
<dbReference type="CDD" id="cd09274">
    <property type="entry name" value="RNase_HI_RT_Ty3"/>
    <property type="match status" value="1"/>
</dbReference>
<dbReference type="FunFam" id="1.10.340.70:FF:000004">
    <property type="entry name" value="Retrovirus-related Pol polyprotein from transposon 297-like Protein"/>
    <property type="match status" value="1"/>
</dbReference>
<dbReference type="PROSITE" id="PS50878">
    <property type="entry name" value="RT_POL"/>
    <property type="match status" value="1"/>
</dbReference>
<dbReference type="FunFam" id="3.30.70.270:FF:000020">
    <property type="entry name" value="Transposon Tf2-6 polyprotein-like Protein"/>
    <property type="match status" value="1"/>
</dbReference>
<dbReference type="GO" id="GO:0004519">
    <property type="term" value="F:endonuclease activity"/>
    <property type="evidence" value="ECO:0007669"/>
    <property type="project" value="UniProtKB-KW"/>
</dbReference>
<comment type="caution">
    <text evidence="12">The sequence shown here is derived from an EMBL/GenBank/DDBJ whole genome shotgun (WGS) entry which is preliminary data.</text>
</comment>
<evidence type="ECO:0000256" key="7">
    <source>
        <dbReference type="ARBA" id="ARBA00022801"/>
    </source>
</evidence>
<dbReference type="OrthoDB" id="6932368at2759"/>
<evidence type="ECO:0000256" key="8">
    <source>
        <dbReference type="ARBA" id="ARBA00022918"/>
    </source>
</evidence>
<dbReference type="Pfam" id="PF00665">
    <property type="entry name" value="rve"/>
    <property type="match status" value="1"/>
</dbReference>
<reference evidence="12" key="1">
    <citation type="submission" date="2021-06" db="EMBL/GenBank/DDBJ databases">
        <authorList>
            <person name="Hodson N. C."/>
            <person name="Mongue J. A."/>
            <person name="Jaron S. K."/>
        </authorList>
    </citation>
    <scope>NUCLEOTIDE SEQUENCE</scope>
</reference>
<dbReference type="Proteomes" id="UP000708208">
    <property type="component" value="Unassembled WGS sequence"/>
</dbReference>
<dbReference type="GO" id="GO:0015074">
    <property type="term" value="P:DNA integration"/>
    <property type="evidence" value="ECO:0007669"/>
    <property type="project" value="InterPro"/>
</dbReference>
<dbReference type="FunFam" id="3.30.420.10:FF:000032">
    <property type="entry name" value="Retrovirus-related Pol polyprotein from transposon 297-like Protein"/>
    <property type="match status" value="1"/>
</dbReference>
<dbReference type="Pfam" id="PF17919">
    <property type="entry name" value="RT_RNaseH_2"/>
    <property type="match status" value="1"/>
</dbReference>
<dbReference type="FunFam" id="3.10.10.10:FF:000007">
    <property type="entry name" value="Retrovirus-related Pol polyprotein from transposon 17.6-like Protein"/>
    <property type="match status" value="1"/>
</dbReference>
<dbReference type="CDD" id="cd01647">
    <property type="entry name" value="RT_LTR"/>
    <property type="match status" value="1"/>
</dbReference>
<evidence type="ECO:0000256" key="3">
    <source>
        <dbReference type="ARBA" id="ARBA00022679"/>
    </source>
</evidence>
<dbReference type="InterPro" id="IPR041588">
    <property type="entry name" value="Integrase_H2C2"/>
</dbReference>
<feature type="domain" description="Integrase catalytic" evidence="11">
    <location>
        <begin position="598"/>
        <end position="769"/>
    </location>
</feature>
<accession>A0A8J2JR09</accession>
<dbReference type="InterPro" id="IPR001584">
    <property type="entry name" value="Integrase_cat-core"/>
</dbReference>
<keyword evidence="2" id="KW-0645">Protease</keyword>
<dbReference type="EC" id="2.7.7.49" evidence="1"/>
<dbReference type="InterPro" id="IPR050951">
    <property type="entry name" value="Retrovirus_Pol_polyprotein"/>
</dbReference>
<keyword evidence="9" id="KW-0511">Multifunctional enzyme</keyword>
<feature type="domain" description="Reverse transcriptase" evidence="10">
    <location>
        <begin position="77"/>
        <end position="254"/>
    </location>
</feature>
<proteinExistence type="predicted"/>
<dbReference type="PANTHER" id="PTHR37984:SF5">
    <property type="entry name" value="PROTEIN NYNRIN-LIKE"/>
    <property type="match status" value="1"/>
</dbReference>
<dbReference type="EMBL" id="CAJVCH010064460">
    <property type="protein sequence ID" value="CAG7719774.1"/>
    <property type="molecule type" value="Genomic_DNA"/>
</dbReference>
<keyword evidence="4" id="KW-0548">Nucleotidyltransferase</keyword>
<evidence type="ECO:0000256" key="5">
    <source>
        <dbReference type="ARBA" id="ARBA00022722"/>
    </source>
</evidence>
<evidence type="ECO:0000259" key="10">
    <source>
        <dbReference type="PROSITE" id="PS50878"/>
    </source>
</evidence>
<evidence type="ECO:0000256" key="2">
    <source>
        <dbReference type="ARBA" id="ARBA00022670"/>
    </source>
</evidence>
<evidence type="ECO:0000313" key="12">
    <source>
        <dbReference type="EMBL" id="CAG7719774.1"/>
    </source>
</evidence>
<dbReference type="GO" id="GO:0006508">
    <property type="term" value="P:proteolysis"/>
    <property type="evidence" value="ECO:0007669"/>
    <property type="project" value="UniProtKB-KW"/>
</dbReference>
<keyword evidence="8" id="KW-0695">RNA-directed DNA polymerase</keyword>
<keyword evidence="7" id="KW-0378">Hydrolase</keyword>
<evidence type="ECO:0000313" key="13">
    <source>
        <dbReference type="Proteomes" id="UP000708208"/>
    </source>
</evidence>
<dbReference type="Pfam" id="PF00078">
    <property type="entry name" value="RVT_1"/>
    <property type="match status" value="1"/>
</dbReference>